<keyword evidence="2" id="KW-1185">Reference proteome</keyword>
<evidence type="ECO:0000313" key="2">
    <source>
        <dbReference type="Proteomes" id="UP000616151"/>
    </source>
</evidence>
<proteinExistence type="predicted"/>
<reference evidence="1" key="1">
    <citation type="submission" date="2021-01" db="EMBL/GenBank/DDBJ databases">
        <authorList>
            <person name="Sun Q."/>
        </authorList>
    </citation>
    <scope>NUCLEOTIDE SEQUENCE</scope>
    <source>
        <strain evidence="1">YIM B02566</strain>
    </source>
</reference>
<sequence length="157" mass="16688">MSVNFKDRLAALGAELPPVAKPGSAFFLQAATMGNLVFMSGQIPRRGDEIMFKGRLGDTLSNEDGYKAARLCALNLLVQLEEALDGRIDRVKRFLKLTVFVNAAPSFIDASSVANGASELLMEVFGEAGRHARSAIGVATLPRGVGVEVEAIVEIAP</sequence>
<organism evidence="1 2">
    <name type="scientific">Taklimakanibacter albus</name>
    <dbReference type="NCBI Taxonomy" id="2800327"/>
    <lineage>
        <taxon>Bacteria</taxon>
        <taxon>Pseudomonadati</taxon>
        <taxon>Pseudomonadota</taxon>
        <taxon>Alphaproteobacteria</taxon>
        <taxon>Hyphomicrobiales</taxon>
        <taxon>Aestuariivirgaceae</taxon>
        <taxon>Taklimakanibacter</taxon>
    </lineage>
</organism>
<accession>A0ACC5R785</accession>
<comment type="caution">
    <text evidence="1">The sequence shown here is derived from an EMBL/GenBank/DDBJ whole genome shotgun (WGS) entry which is preliminary data.</text>
</comment>
<name>A0ACC5R785_9HYPH</name>
<evidence type="ECO:0000313" key="1">
    <source>
        <dbReference type="EMBL" id="MBK1868483.1"/>
    </source>
</evidence>
<dbReference type="Proteomes" id="UP000616151">
    <property type="component" value="Unassembled WGS sequence"/>
</dbReference>
<gene>
    <name evidence="1" type="ORF">JHL16_19165</name>
</gene>
<dbReference type="EMBL" id="JAENHL010000007">
    <property type="protein sequence ID" value="MBK1868483.1"/>
    <property type="molecule type" value="Genomic_DNA"/>
</dbReference>
<protein>
    <submittedName>
        <fullName evidence="1">RidA family protein</fullName>
    </submittedName>
</protein>